<keyword evidence="5" id="KW-0539">Nucleus</keyword>
<keyword evidence="2" id="KW-0227">DNA damage</keyword>
<dbReference type="FunFam" id="3.40.50.300:FF:000737">
    <property type="entry name" value="Bifunctional polynucleotide phosphatase/kinase"/>
    <property type="match status" value="1"/>
</dbReference>
<dbReference type="Gene3D" id="3.40.50.1000">
    <property type="entry name" value="HAD superfamily/HAD-like"/>
    <property type="match status" value="1"/>
</dbReference>
<comment type="caution">
    <text evidence="8">The sequence shown here is derived from an EMBL/GenBank/DDBJ whole genome shotgun (WGS) entry which is preliminary data.</text>
</comment>
<dbReference type="CDD" id="cd01625">
    <property type="entry name" value="HAD_PNP"/>
    <property type="match status" value="1"/>
</dbReference>
<dbReference type="NCBIfam" id="TIGR01663">
    <property type="entry name" value="PNK-3'Pase"/>
    <property type="match status" value="1"/>
</dbReference>
<dbReference type="InterPro" id="IPR041388">
    <property type="entry name" value="FHA_2"/>
</dbReference>
<dbReference type="Gene3D" id="2.60.200.20">
    <property type="match status" value="1"/>
</dbReference>
<keyword evidence="3" id="KW-0378">Hydrolase</keyword>
<dbReference type="Gene3D" id="3.40.50.300">
    <property type="entry name" value="P-loop containing nucleotide triphosphate hydrolases"/>
    <property type="match status" value="1"/>
</dbReference>
<dbReference type="AlphaFoldDB" id="A0AAN8X5I8"/>
<name>A0AAN8X5I8_HALRR</name>
<dbReference type="EMBL" id="JAXCGZ010013452">
    <property type="protein sequence ID" value="KAK7072515.1"/>
    <property type="molecule type" value="Genomic_DNA"/>
</dbReference>
<evidence type="ECO:0000256" key="3">
    <source>
        <dbReference type="ARBA" id="ARBA00022801"/>
    </source>
</evidence>
<reference evidence="8 9" key="1">
    <citation type="submission" date="2023-11" db="EMBL/GenBank/DDBJ databases">
        <title>Halocaridina rubra genome assembly.</title>
        <authorList>
            <person name="Smith C."/>
        </authorList>
    </citation>
    <scope>NUCLEOTIDE SEQUENCE [LARGE SCALE GENOMIC DNA]</scope>
    <source>
        <strain evidence="8">EP-1</strain>
        <tissue evidence="8">Whole</tissue>
    </source>
</reference>
<dbReference type="FunFam" id="3.40.50.1000:FF:000078">
    <property type="entry name" value="Bifunctional polynucleotide phosphatase/kinase"/>
    <property type="match status" value="1"/>
</dbReference>
<evidence type="ECO:0000256" key="5">
    <source>
        <dbReference type="ARBA" id="ARBA00023242"/>
    </source>
</evidence>
<dbReference type="Pfam" id="PF13671">
    <property type="entry name" value="AAA_33"/>
    <property type="match status" value="1"/>
</dbReference>
<comment type="subcellular location">
    <subcellularLocation>
        <location evidence="1">Nucleus</location>
    </subcellularLocation>
</comment>
<dbReference type="PANTHER" id="PTHR12083">
    <property type="entry name" value="BIFUNCTIONAL POLYNUCLEOTIDE PHOSPHATASE/KINASE"/>
    <property type="match status" value="1"/>
</dbReference>
<dbReference type="PANTHER" id="PTHR12083:SF9">
    <property type="entry name" value="BIFUNCTIONAL POLYNUCLEOTIDE PHOSPHATASE_KINASE"/>
    <property type="match status" value="1"/>
</dbReference>
<protein>
    <recommendedName>
        <fullName evidence="7">PNK FHA domain-containing protein</fullName>
    </recommendedName>
</protein>
<gene>
    <name evidence="8" type="ORF">SK128_018821</name>
</gene>
<dbReference type="InterPro" id="IPR006550">
    <property type="entry name" value="PNKP"/>
</dbReference>
<dbReference type="GO" id="GO:0005634">
    <property type="term" value="C:nucleus"/>
    <property type="evidence" value="ECO:0007669"/>
    <property type="project" value="UniProtKB-SubCell"/>
</dbReference>
<dbReference type="Pfam" id="PF17913">
    <property type="entry name" value="FHA_2"/>
    <property type="match status" value="1"/>
</dbReference>
<organism evidence="8 9">
    <name type="scientific">Halocaridina rubra</name>
    <name type="common">Hawaiian red shrimp</name>
    <dbReference type="NCBI Taxonomy" id="373956"/>
    <lineage>
        <taxon>Eukaryota</taxon>
        <taxon>Metazoa</taxon>
        <taxon>Ecdysozoa</taxon>
        <taxon>Arthropoda</taxon>
        <taxon>Crustacea</taxon>
        <taxon>Multicrustacea</taxon>
        <taxon>Malacostraca</taxon>
        <taxon>Eumalacostraca</taxon>
        <taxon>Eucarida</taxon>
        <taxon>Decapoda</taxon>
        <taxon>Pleocyemata</taxon>
        <taxon>Caridea</taxon>
        <taxon>Atyoidea</taxon>
        <taxon>Atyidae</taxon>
        <taxon>Halocaridina</taxon>
    </lineage>
</organism>
<sequence>MAKRCILKCLKDLHPPMSLPDRRNIIIGRSRETKIKDKRCSKTQVELYADYSVYTVTMRQIGANTTGVNGNPLKFGNTAVLKHNDIVEVLLGDHQYKVEFEPAPVNSILIKERLQGGSDMPRKAVEKRDLSDDRGSGRLKRACTDKPSQPEGWEELYDGDLLVYNRNMKGSSKIAGYDMDGTLITTKSGKVFAQGPNDWKIIFPQVPGKLKELHDNGYKLIIFTNQAGIAAGKQTVPGIQKKIGAIIAELGVPFQAIVSTGKGPYRKPALGMWNFLLKEANQGIDIDLHSSMYVGDAAGRPAVAKKKKDFSNGDRLFALNIGIPFFTPEEHFLGIKTEQFILPEFDPRKVDNSKPLFEPSSAQVPKHKVEVAVFVGYPGSGKSFLASTHFAKLGYVQANRDTIGSWQKCVALLEKSTQEGKHVVIDNTNPDVESRKRYIDAAKKLNIPIRCFIFNVSKDHCRHNNKFRTFTGASHENISDMVYNMYKSKYVEPTLKEGFEEIIRVNFIPKFRTAKDEALYRKFLLEK</sequence>
<dbReference type="InterPro" id="IPR013954">
    <property type="entry name" value="PNK3P"/>
</dbReference>
<dbReference type="InterPro" id="IPR036412">
    <property type="entry name" value="HAD-like_sf"/>
</dbReference>
<dbReference type="InterPro" id="IPR006549">
    <property type="entry name" value="HAD-SF_hydro_IIIA"/>
</dbReference>
<dbReference type="Pfam" id="PF08645">
    <property type="entry name" value="PNK3P"/>
    <property type="match status" value="1"/>
</dbReference>
<dbReference type="InterPro" id="IPR006551">
    <property type="entry name" value="Polynucleotide_phosphatase"/>
</dbReference>
<evidence type="ECO:0000259" key="7">
    <source>
        <dbReference type="Pfam" id="PF17913"/>
    </source>
</evidence>
<evidence type="ECO:0000256" key="6">
    <source>
        <dbReference type="SAM" id="MobiDB-lite"/>
    </source>
</evidence>
<dbReference type="SUPFAM" id="SSF52540">
    <property type="entry name" value="P-loop containing nucleoside triphosphate hydrolases"/>
    <property type="match status" value="1"/>
</dbReference>
<evidence type="ECO:0000313" key="8">
    <source>
        <dbReference type="EMBL" id="KAK7072515.1"/>
    </source>
</evidence>
<dbReference type="SUPFAM" id="SSF49879">
    <property type="entry name" value="SMAD/FHA domain"/>
    <property type="match status" value="1"/>
</dbReference>
<dbReference type="NCBIfam" id="TIGR01664">
    <property type="entry name" value="DNA-3'-Pase"/>
    <property type="match status" value="1"/>
</dbReference>
<dbReference type="NCBIfam" id="TIGR01662">
    <property type="entry name" value="HAD-SF-IIIA"/>
    <property type="match status" value="1"/>
</dbReference>
<evidence type="ECO:0000313" key="9">
    <source>
        <dbReference type="Proteomes" id="UP001381693"/>
    </source>
</evidence>
<dbReference type="GO" id="GO:0046403">
    <property type="term" value="F:polynucleotide 3'-phosphatase activity"/>
    <property type="evidence" value="ECO:0007669"/>
    <property type="project" value="InterPro"/>
</dbReference>
<feature type="compositionally biased region" description="Basic and acidic residues" evidence="6">
    <location>
        <begin position="119"/>
        <end position="136"/>
    </location>
</feature>
<proteinExistence type="predicted"/>
<keyword evidence="4" id="KW-0234">DNA repair</keyword>
<dbReference type="GO" id="GO:0046404">
    <property type="term" value="F:ATP-dependent polydeoxyribonucleotide 5'-hydroxyl-kinase activity"/>
    <property type="evidence" value="ECO:0007669"/>
    <property type="project" value="InterPro"/>
</dbReference>
<accession>A0AAN8X5I8</accession>
<evidence type="ECO:0000256" key="4">
    <source>
        <dbReference type="ARBA" id="ARBA00023204"/>
    </source>
</evidence>
<dbReference type="InterPro" id="IPR023214">
    <property type="entry name" value="HAD_sf"/>
</dbReference>
<dbReference type="Proteomes" id="UP001381693">
    <property type="component" value="Unassembled WGS sequence"/>
</dbReference>
<dbReference type="SUPFAM" id="SSF56784">
    <property type="entry name" value="HAD-like"/>
    <property type="match status" value="1"/>
</dbReference>
<feature type="domain" description="PNK FHA" evidence="7">
    <location>
        <begin position="5"/>
        <end position="74"/>
    </location>
</feature>
<keyword evidence="9" id="KW-1185">Reference proteome</keyword>
<dbReference type="GO" id="GO:0006281">
    <property type="term" value="P:DNA repair"/>
    <property type="evidence" value="ECO:0007669"/>
    <property type="project" value="UniProtKB-KW"/>
</dbReference>
<dbReference type="InterPro" id="IPR008984">
    <property type="entry name" value="SMAD_FHA_dom_sf"/>
</dbReference>
<evidence type="ECO:0000256" key="1">
    <source>
        <dbReference type="ARBA" id="ARBA00004123"/>
    </source>
</evidence>
<dbReference type="GO" id="GO:0003690">
    <property type="term" value="F:double-stranded DNA binding"/>
    <property type="evidence" value="ECO:0007669"/>
    <property type="project" value="TreeGrafter"/>
</dbReference>
<evidence type="ECO:0000256" key="2">
    <source>
        <dbReference type="ARBA" id="ARBA00022763"/>
    </source>
</evidence>
<feature type="region of interest" description="Disordered" evidence="6">
    <location>
        <begin position="119"/>
        <end position="150"/>
    </location>
</feature>
<dbReference type="InterPro" id="IPR027417">
    <property type="entry name" value="P-loop_NTPase"/>
</dbReference>